<dbReference type="EMBL" id="JADGJD010003226">
    <property type="protein sequence ID" value="KAJ3024786.1"/>
    <property type="molecule type" value="Genomic_DNA"/>
</dbReference>
<organism evidence="1 2">
    <name type="scientific">Rhizophlyctis rosea</name>
    <dbReference type="NCBI Taxonomy" id="64517"/>
    <lineage>
        <taxon>Eukaryota</taxon>
        <taxon>Fungi</taxon>
        <taxon>Fungi incertae sedis</taxon>
        <taxon>Chytridiomycota</taxon>
        <taxon>Chytridiomycota incertae sedis</taxon>
        <taxon>Chytridiomycetes</taxon>
        <taxon>Rhizophlyctidales</taxon>
        <taxon>Rhizophlyctidaceae</taxon>
        <taxon>Rhizophlyctis</taxon>
    </lineage>
</organism>
<reference evidence="1" key="1">
    <citation type="submission" date="2020-05" db="EMBL/GenBank/DDBJ databases">
        <title>Phylogenomic resolution of chytrid fungi.</title>
        <authorList>
            <person name="Stajich J.E."/>
            <person name="Amses K."/>
            <person name="Simmons R."/>
            <person name="Seto K."/>
            <person name="Myers J."/>
            <person name="Bonds A."/>
            <person name="Quandt C.A."/>
            <person name="Barry K."/>
            <person name="Liu P."/>
            <person name="Grigoriev I."/>
            <person name="Longcore J.E."/>
            <person name="James T.Y."/>
        </authorList>
    </citation>
    <scope>NUCLEOTIDE SEQUENCE</scope>
    <source>
        <strain evidence="1">JEL0318</strain>
    </source>
</reference>
<feature type="non-terminal residue" evidence="1">
    <location>
        <position position="1"/>
    </location>
</feature>
<keyword evidence="2" id="KW-1185">Reference proteome</keyword>
<protein>
    <submittedName>
        <fullName evidence="1">Uncharacterized protein</fullName>
    </submittedName>
</protein>
<evidence type="ECO:0000313" key="1">
    <source>
        <dbReference type="EMBL" id="KAJ3024786.1"/>
    </source>
</evidence>
<dbReference type="Proteomes" id="UP001212841">
    <property type="component" value="Unassembled WGS sequence"/>
</dbReference>
<dbReference type="AlphaFoldDB" id="A0AAD5S0R2"/>
<name>A0AAD5S0R2_9FUNG</name>
<comment type="caution">
    <text evidence="1">The sequence shown here is derived from an EMBL/GenBank/DDBJ whole genome shotgun (WGS) entry which is preliminary data.</text>
</comment>
<accession>A0AAD5S0R2</accession>
<evidence type="ECO:0000313" key="2">
    <source>
        <dbReference type="Proteomes" id="UP001212841"/>
    </source>
</evidence>
<gene>
    <name evidence="1" type="ORF">HK097_006847</name>
</gene>
<sequence length="138" mass="15671">EYAMDQSAEIKIMGYSNFYPLIAKVKVVEGRMRCGNYVLQLGSVMSILDSKGNHVLEADDPEETYSIIGSITGKTFGLVPWDVRVSHIGAVRKVLEEFNEIQKGLGEDQLTVEDLYPDIGKRWDEYVERDHPRSRQCS</sequence>
<proteinExistence type="predicted"/>